<accession>A0A7G5XJK3</accession>
<keyword evidence="1" id="KW-0813">Transport</keyword>
<keyword evidence="1" id="KW-1134">Transmembrane beta strand</keyword>
<dbReference type="Pfam" id="PF13715">
    <property type="entry name" value="CarbopepD_reg_2"/>
    <property type="match status" value="1"/>
</dbReference>
<dbReference type="EMBL" id="CP060007">
    <property type="protein sequence ID" value="QNA45656.1"/>
    <property type="molecule type" value="Genomic_DNA"/>
</dbReference>
<evidence type="ECO:0000259" key="3">
    <source>
        <dbReference type="Pfam" id="PF07715"/>
    </source>
</evidence>
<sequence>MKELVTIKAGKRAIALLGLLLCLSVTLFAQDNDITVKGNIKSDSAVLQGVTVQLKTDTKRATQTDEKGNFSIRVPAKGTLVISSVGFETQEIAVNGRSIIDVVLKNASGSLGDVVVIGFGGTRKKESMVSSITTVDVKTLKGPTGNLTNAIAGRIPGVISFQRSGEPGLGTDNSAFYIRGLSTFGTGKQDPLILIDGVESSPTDLARLQPDDISDFSVLKDAAAASVYGARGANGVVLVNTRTGKEGVARFSFRAENRVSSNTKNFNMADNITYMQLANEAALTRSPLAVQPYSQNKIEHTKAGDDPYLYPNNNWIDQLIKKYTVNQSYNLNVSGGTNRTRYYVAGTYNQDNGLLKLDPINNFNSNIKLKNYSIRSNVNLNLSANTELIIRMYGQFDDYNGPIGGGSATFNNALWSNQVMFPAVYPQSKLPYITHPLFGSARTVDANGLTSTLYVNPYAQMVRGYSVYKTSNLQPQVELKQDLGFVTPGLSFRTMGYLRRYSFYSVDRSYNPFYYSAIVDPTTQDYNLTVLNDGSATSIGTVGTEYLGYAEGNKVVDSRFWLEGSVTYNRTFKKHTVGGNVIAVISNYETGNAGSVTASLPQRNQTLSGRFTYGFDNRYLAEFNFGYNGSERFAKNNRFGFFPSAGVAYRISNEKFFNPLKKVITDLKFRATYGLVGNDQIGNINDRFFYLSNVNLNDGGFGASFGRNDGAGTYGRPGVSISRYANEGITWEQSRSMNLGMDMKLFYDLTLTVDVYKQWRSQILQAKSTVESAAGFSAIPSSNYGKAETQGIDVALNYQRSLNKNMWINVRGTFTYATSKVKVTDEIVFPANIAYLSRANHSISQTWGLIAERLFIDQKEVANSPVQYGDIGLLAGDIKYKDVNGDGVINNDDMVPIGFPQQPEIIYGFGASFGYKRFDFSFYFQGAARSSFFINPWNIQPFYLNGGYQNNLLKVIADNHWSEDNQNPYAFWPRLSTWRVNSNNQTSTWWLRNGAFLRLKSVDMGYTLPDFKALKLKGTRVYFSATNLFILSGFKLWDVEMGGNGLNYPIQSVYSMGVQLNF</sequence>
<dbReference type="InterPro" id="IPR012910">
    <property type="entry name" value="Plug_dom"/>
</dbReference>
<dbReference type="Gene3D" id="2.170.130.10">
    <property type="entry name" value="TonB-dependent receptor, plug domain"/>
    <property type="match status" value="1"/>
</dbReference>
<dbReference type="Proteomes" id="UP000515344">
    <property type="component" value="Chromosome"/>
</dbReference>
<feature type="chain" id="PRO_5029006861" evidence="2">
    <location>
        <begin position="30"/>
        <end position="1062"/>
    </location>
</feature>
<keyword evidence="4" id="KW-0675">Receptor</keyword>
<dbReference type="InterPro" id="IPR037066">
    <property type="entry name" value="Plug_dom_sf"/>
</dbReference>
<dbReference type="RefSeq" id="WP_182804901.1">
    <property type="nucleotide sequence ID" value="NZ_CP060007.1"/>
</dbReference>
<keyword evidence="1" id="KW-0998">Cell outer membrane</keyword>
<keyword evidence="1" id="KW-0472">Membrane</keyword>
<keyword evidence="1" id="KW-0812">Transmembrane</keyword>
<comment type="subcellular location">
    <subcellularLocation>
        <location evidence="1">Cell outer membrane</location>
        <topology evidence="1">Multi-pass membrane protein</topology>
    </subcellularLocation>
</comment>
<feature type="signal peptide" evidence="2">
    <location>
        <begin position="1"/>
        <end position="29"/>
    </location>
</feature>
<dbReference type="SUPFAM" id="SSF56935">
    <property type="entry name" value="Porins"/>
    <property type="match status" value="1"/>
</dbReference>
<dbReference type="SUPFAM" id="SSF49464">
    <property type="entry name" value="Carboxypeptidase regulatory domain-like"/>
    <property type="match status" value="1"/>
</dbReference>
<gene>
    <name evidence="4" type="ORF">H4075_05495</name>
</gene>
<reference evidence="5" key="1">
    <citation type="submission" date="2020-08" db="EMBL/GenBank/DDBJ databases">
        <title>Lacibacter sp. S13-6-6 genome sequencing.</title>
        <authorList>
            <person name="Jin L."/>
        </authorList>
    </citation>
    <scope>NUCLEOTIDE SEQUENCE [LARGE SCALE GENOMIC DNA]</scope>
    <source>
        <strain evidence="5">S13-6-6</strain>
    </source>
</reference>
<dbReference type="GO" id="GO:0009279">
    <property type="term" value="C:cell outer membrane"/>
    <property type="evidence" value="ECO:0007669"/>
    <property type="project" value="UniProtKB-SubCell"/>
</dbReference>
<dbReference type="Pfam" id="PF07715">
    <property type="entry name" value="Plug"/>
    <property type="match status" value="1"/>
</dbReference>
<dbReference type="NCBIfam" id="TIGR04057">
    <property type="entry name" value="SusC_RagA_signa"/>
    <property type="match status" value="1"/>
</dbReference>
<comment type="similarity">
    <text evidence="1">Belongs to the TonB-dependent receptor family.</text>
</comment>
<dbReference type="FunFam" id="2.170.130.10:FF:000003">
    <property type="entry name" value="SusC/RagA family TonB-linked outer membrane protein"/>
    <property type="match status" value="1"/>
</dbReference>
<evidence type="ECO:0000256" key="2">
    <source>
        <dbReference type="SAM" id="SignalP"/>
    </source>
</evidence>
<evidence type="ECO:0000313" key="5">
    <source>
        <dbReference type="Proteomes" id="UP000515344"/>
    </source>
</evidence>
<dbReference type="KEGG" id="lacs:H4075_05495"/>
<organism evidence="4 5">
    <name type="scientific">Lacibacter sediminis</name>
    <dbReference type="NCBI Taxonomy" id="2760713"/>
    <lineage>
        <taxon>Bacteria</taxon>
        <taxon>Pseudomonadati</taxon>
        <taxon>Bacteroidota</taxon>
        <taxon>Chitinophagia</taxon>
        <taxon>Chitinophagales</taxon>
        <taxon>Chitinophagaceae</taxon>
        <taxon>Lacibacter</taxon>
    </lineage>
</organism>
<dbReference type="Gene3D" id="2.60.40.1120">
    <property type="entry name" value="Carboxypeptidase-like, regulatory domain"/>
    <property type="match status" value="1"/>
</dbReference>
<dbReference type="InterPro" id="IPR023996">
    <property type="entry name" value="TonB-dep_OMP_SusC/RagA"/>
</dbReference>
<dbReference type="AlphaFoldDB" id="A0A7G5XJK3"/>
<dbReference type="InterPro" id="IPR008969">
    <property type="entry name" value="CarboxyPept-like_regulatory"/>
</dbReference>
<protein>
    <submittedName>
        <fullName evidence="4">TonB-dependent receptor</fullName>
    </submittedName>
</protein>
<evidence type="ECO:0000313" key="4">
    <source>
        <dbReference type="EMBL" id="QNA45656.1"/>
    </source>
</evidence>
<dbReference type="InterPro" id="IPR023997">
    <property type="entry name" value="TonB-dep_OMP_SusC/RagA_CS"/>
</dbReference>
<proteinExistence type="inferred from homology"/>
<evidence type="ECO:0000256" key="1">
    <source>
        <dbReference type="PROSITE-ProRule" id="PRU01360"/>
    </source>
</evidence>
<dbReference type="NCBIfam" id="TIGR04056">
    <property type="entry name" value="OMP_RagA_SusC"/>
    <property type="match status" value="1"/>
</dbReference>
<feature type="domain" description="TonB-dependent receptor plug" evidence="3">
    <location>
        <begin position="125"/>
        <end position="236"/>
    </location>
</feature>
<dbReference type="InterPro" id="IPR039426">
    <property type="entry name" value="TonB-dep_rcpt-like"/>
</dbReference>
<dbReference type="PROSITE" id="PS00018">
    <property type="entry name" value="EF_HAND_1"/>
    <property type="match status" value="1"/>
</dbReference>
<name>A0A7G5XJK3_9BACT</name>
<keyword evidence="2" id="KW-0732">Signal</keyword>
<dbReference type="InterPro" id="IPR018247">
    <property type="entry name" value="EF_Hand_1_Ca_BS"/>
</dbReference>
<keyword evidence="5" id="KW-1185">Reference proteome</keyword>
<dbReference type="PROSITE" id="PS52016">
    <property type="entry name" value="TONB_DEPENDENT_REC_3"/>
    <property type="match status" value="1"/>
</dbReference>